<feature type="compositionally biased region" description="Low complexity" evidence="7">
    <location>
        <begin position="386"/>
        <end position="397"/>
    </location>
</feature>
<feature type="compositionally biased region" description="Basic and acidic residues" evidence="7">
    <location>
        <begin position="406"/>
        <end position="415"/>
    </location>
</feature>
<dbReference type="PANTHER" id="PTHR12428:SF34">
    <property type="entry name" value="MITOCHONDRIAL INNER MEMBRANE PROTEIN OXA1-LIKE"/>
    <property type="match status" value="1"/>
</dbReference>
<keyword evidence="4" id="KW-1133">Transmembrane helix</keyword>
<dbReference type="InterPro" id="IPR028055">
    <property type="entry name" value="YidC/Oxa/ALB_C"/>
</dbReference>
<evidence type="ECO:0000313" key="9">
    <source>
        <dbReference type="EMBL" id="KAF9616369.1"/>
    </source>
</evidence>
<dbReference type="GO" id="GO:0032979">
    <property type="term" value="P:protein insertion into mitochondrial inner membrane from matrix"/>
    <property type="evidence" value="ECO:0007669"/>
    <property type="project" value="TreeGrafter"/>
</dbReference>
<sequence>MAYRRSLSTRVTLLTQRVNPSLSSVLHDDDSEKKSSAADSCQPENRNFWHRGIQNYIIKRAIPGPGALFRVRGLLSYSLPVGLGPSLSSYSTTTGEEGSDKVEYMSDVAAVELSGSSVASDVTDIMSDNSLEVAASSVASEVATAAADSFFPIAALQYLIDGIHSLTGLNWWASIALTTILIRGATIPVLINQLKCMTKLTVSCFRSLLFIYTMDPNAMAEGQKRMWELFREYGVTPFTPLKGLFIQGPIFISFYLAITNMVEKVPSFKEGGAFWFTDLTTPDSLYILPVLTGLSFLITVECNVQEGLEGNPVAGTIKIYSRVLAVLTVPITMTLPKAVFCYWLTSNLFSLGYGLVIKSPRVKELLKIPVIPTAPGSRTQPPFSPPSISFSSSSVISEGKTLESQVKQRKEDKKL</sequence>
<evidence type="ECO:0000313" key="10">
    <source>
        <dbReference type="Proteomes" id="UP000631114"/>
    </source>
</evidence>
<dbReference type="CDD" id="cd20069">
    <property type="entry name" value="5TM_Oxa1-like"/>
    <property type="match status" value="1"/>
</dbReference>
<evidence type="ECO:0000256" key="2">
    <source>
        <dbReference type="ARBA" id="ARBA00010583"/>
    </source>
</evidence>
<feature type="domain" description="Membrane insertase YidC/Oxa/ALB C-terminal" evidence="8">
    <location>
        <begin position="171"/>
        <end position="358"/>
    </location>
</feature>
<evidence type="ECO:0000256" key="5">
    <source>
        <dbReference type="ARBA" id="ARBA00023136"/>
    </source>
</evidence>
<comment type="caution">
    <text evidence="9">The sequence shown here is derived from an EMBL/GenBank/DDBJ whole genome shotgun (WGS) entry which is preliminary data.</text>
</comment>
<evidence type="ECO:0000256" key="3">
    <source>
        <dbReference type="ARBA" id="ARBA00022692"/>
    </source>
</evidence>
<dbReference type="EMBL" id="JADFTS010000003">
    <property type="protein sequence ID" value="KAF9616369.1"/>
    <property type="molecule type" value="Genomic_DNA"/>
</dbReference>
<dbReference type="AlphaFoldDB" id="A0A835IG51"/>
<feature type="region of interest" description="Disordered" evidence="7">
    <location>
        <begin position="377"/>
        <end position="415"/>
    </location>
</feature>
<dbReference type="PANTHER" id="PTHR12428">
    <property type="entry name" value="OXA1"/>
    <property type="match status" value="1"/>
</dbReference>
<evidence type="ECO:0000256" key="6">
    <source>
        <dbReference type="RuleBase" id="RU003945"/>
    </source>
</evidence>
<keyword evidence="3 6" id="KW-0812">Transmembrane</keyword>
<evidence type="ECO:0000259" key="8">
    <source>
        <dbReference type="Pfam" id="PF02096"/>
    </source>
</evidence>
<protein>
    <recommendedName>
        <fullName evidence="8">Membrane insertase YidC/Oxa/ALB C-terminal domain-containing protein</fullName>
    </recommendedName>
</protein>
<name>A0A835IG51_9MAGN</name>
<dbReference type="Proteomes" id="UP000631114">
    <property type="component" value="Unassembled WGS sequence"/>
</dbReference>
<dbReference type="GO" id="GO:0032977">
    <property type="term" value="F:membrane insertase activity"/>
    <property type="evidence" value="ECO:0007669"/>
    <property type="project" value="InterPro"/>
</dbReference>
<keyword evidence="5" id="KW-0472">Membrane</keyword>
<dbReference type="GO" id="GO:0005743">
    <property type="term" value="C:mitochondrial inner membrane"/>
    <property type="evidence" value="ECO:0007669"/>
    <property type="project" value="TreeGrafter"/>
</dbReference>
<evidence type="ECO:0000256" key="1">
    <source>
        <dbReference type="ARBA" id="ARBA00004141"/>
    </source>
</evidence>
<comment type="subcellular location">
    <subcellularLocation>
        <location evidence="1 6">Membrane</location>
        <topology evidence="1 6">Multi-pass membrane protein</topology>
    </subcellularLocation>
</comment>
<evidence type="ECO:0000256" key="7">
    <source>
        <dbReference type="SAM" id="MobiDB-lite"/>
    </source>
</evidence>
<accession>A0A835IG51</accession>
<dbReference type="OrthoDB" id="2148490at2759"/>
<proteinExistence type="inferred from homology"/>
<dbReference type="Pfam" id="PF02096">
    <property type="entry name" value="60KD_IMP"/>
    <property type="match status" value="1"/>
</dbReference>
<reference evidence="9 10" key="1">
    <citation type="submission" date="2020-10" db="EMBL/GenBank/DDBJ databases">
        <title>The Coptis chinensis genome and diversification of protoberbering-type alkaloids.</title>
        <authorList>
            <person name="Wang B."/>
            <person name="Shu S."/>
            <person name="Song C."/>
            <person name="Liu Y."/>
        </authorList>
    </citation>
    <scope>NUCLEOTIDE SEQUENCE [LARGE SCALE GENOMIC DNA]</scope>
    <source>
        <strain evidence="9">HL-2020</strain>
        <tissue evidence="9">Leaf</tissue>
    </source>
</reference>
<dbReference type="InterPro" id="IPR001708">
    <property type="entry name" value="YidC/ALB3/OXA1/COX18"/>
</dbReference>
<evidence type="ECO:0000256" key="4">
    <source>
        <dbReference type="ARBA" id="ARBA00022989"/>
    </source>
</evidence>
<keyword evidence="10" id="KW-1185">Reference proteome</keyword>
<comment type="similarity">
    <text evidence="6">Belongs to the OXA1/ALB3/YidC family.</text>
</comment>
<gene>
    <name evidence="9" type="ORF">IFM89_029623</name>
</gene>
<comment type="similarity">
    <text evidence="2">Belongs to the OXA1/ALB3/YidC (TC 2.A.9.2) family.</text>
</comment>
<organism evidence="9 10">
    <name type="scientific">Coptis chinensis</name>
    <dbReference type="NCBI Taxonomy" id="261450"/>
    <lineage>
        <taxon>Eukaryota</taxon>
        <taxon>Viridiplantae</taxon>
        <taxon>Streptophyta</taxon>
        <taxon>Embryophyta</taxon>
        <taxon>Tracheophyta</taxon>
        <taxon>Spermatophyta</taxon>
        <taxon>Magnoliopsida</taxon>
        <taxon>Ranunculales</taxon>
        <taxon>Ranunculaceae</taxon>
        <taxon>Coptidoideae</taxon>
        <taxon>Coptis</taxon>
    </lineage>
</organism>